<dbReference type="AlphaFoldDB" id="A0A6N2VFK6"/>
<evidence type="ECO:0000256" key="8">
    <source>
        <dbReference type="RuleBase" id="RU369061"/>
    </source>
</evidence>
<dbReference type="InterPro" id="IPR002173">
    <property type="entry name" value="Carboh/pur_kinase_PfkB_CS"/>
</dbReference>
<dbReference type="GO" id="GO:0005988">
    <property type="term" value="P:lactose metabolic process"/>
    <property type="evidence" value="ECO:0007669"/>
    <property type="project" value="UniProtKB-KW"/>
</dbReference>
<dbReference type="PROSITE" id="PS00584">
    <property type="entry name" value="PFKB_KINASES_2"/>
    <property type="match status" value="1"/>
</dbReference>
<dbReference type="SUPFAM" id="SSF53613">
    <property type="entry name" value="Ribokinase-like"/>
    <property type="match status" value="1"/>
</dbReference>
<dbReference type="PANTHER" id="PTHR46566:SF1">
    <property type="entry name" value="1-PHOSPHOFRUCTOKINASE"/>
    <property type="match status" value="1"/>
</dbReference>
<evidence type="ECO:0000256" key="4">
    <source>
        <dbReference type="ARBA" id="ARBA00022777"/>
    </source>
</evidence>
<accession>A0A6N2VFK6</accession>
<comment type="pathway">
    <text evidence="7">Carbohydrate metabolism; D-tagatose 6-phosphate degradation; D-glyceraldehyde 3-phosphate and glycerone phosphate from D-tagatose 6-phosphate: step 1/2.</text>
</comment>
<comment type="catalytic activity">
    <reaction evidence="6 8">
        <text>beta-D-fructose 1-phosphate + ATP = beta-D-fructose 1,6-bisphosphate + ADP + H(+)</text>
        <dbReference type="Rhea" id="RHEA:14213"/>
        <dbReference type="ChEBI" id="CHEBI:15378"/>
        <dbReference type="ChEBI" id="CHEBI:30616"/>
        <dbReference type="ChEBI" id="CHEBI:32966"/>
        <dbReference type="ChEBI" id="CHEBI:138881"/>
        <dbReference type="ChEBI" id="CHEBI:456216"/>
        <dbReference type="EC" id="2.7.1.56"/>
    </reaction>
</comment>
<keyword evidence="7" id="KW-0423">Lactose metabolism</keyword>
<reference evidence="10" key="1">
    <citation type="submission" date="2019-11" db="EMBL/GenBank/DDBJ databases">
        <authorList>
            <person name="Feng L."/>
        </authorList>
    </citation>
    <scope>NUCLEOTIDE SEQUENCE</scope>
    <source>
        <strain evidence="10">CnexileLFYP112</strain>
    </source>
</reference>
<dbReference type="InterPro" id="IPR017583">
    <property type="entry name" value="Tagatose/fructose_Pkinase"/>
</dbReference>
<dbReference type="GO" id="GO:0008662">
    <property type="term" value="F:1-phosphofructokinase activity"/>
    <property type="evidence" value="ECO:0007669"/>
    <property type="project" value="UniProtKB-UniRule"/>
</dbReference>
<evidence type="ECO:0000256" key="2">
    <source>
        <dbReference type="ARBA" id="ARBA00022679"/>
    </source>
</evidence>
<sequence>MIYTVTFNPSLDYVIQVDDLTLGRVNRTTKEAIFPGGKGVNVSVILSNLGIKSKALGFIAGFTGKQLEKMLTDFGCYTDFIELKEGLTRINVKVNSNEESEINGQGPNISDRAITELFEKLDCLQNGDILVLAGSIPNTLPEDIYESIMERLQTKGVRIVVDATKDLLLNVLKYHPFLIKPNNHELGEMFGVTLKTDEEIITYAKKLQEKGARNVLISMAGDGAILITEDGEIHKGLPPKGEVVNSVGAGDSMVAGFLTGYLNTGDYEKAFKLGIATGSATAFLAWLAEKEDVVKLLDEAKENFGL</sequence>
<dbReference type="UniPathway" id="UPA00704">
    <property type="reaction ID" value="UER00715"/>
</dbReference>
<evidence type="ECO:0000256" key="1">
    <source>
        <dbReference type="ARBA" id="ARBA00005380"/>
    </source>
</evidence>
<dbReference type="GO" id="GO:0009024">
    <property type="term" value="F:tagatose-6-phosphate kinase activity"/>
    <property type="evidence" value="ECO:0007669"/>
    <property type="project" value="UniProtKB-EC"/>
</dbReference>
<evidence type="ECO:0000256" key="6">
    <source>
        <dbReference type="ARBA" id="ARBA00047745"/>
    </source>
</evidence>
<dbReference type="NCBIfam" id="TIGR03828">
    <property type="entry name" value="pfkB"/>
    <property type="match status" value="1"/>
</dbReference>
<comment type="function">
    <text evidence="8">Catalyzes the ATP-dependent phosphorylation of fructose-l-phosphate to fructose-l,6-bisphosphate.</text>
</comment>
<keyword evidence="3 7" id="KW-0547">Nucleotide-binding</keyword>
<dbReference type="PIRSF" id="PIRSF000535">
    <property type="entry name" value="1PFK/6PFK/LacC"/>
    <property type="match status" value="1"/>
</dbReference>
<dbReference type="Pfam" id="PF00294">
    <property type="entry name" value="PfkB"/>
    <property type="match status" value="1"/>
</dbReference>
<comment type="similarity">
    <text evidence="1">Belongs to the carbohydrate kinase pfkB family.</text>
</comment>
<dbReference type="FunFam" id="3.40.1190.20:FF:000001">
    <property type="entry name" value="Phosphofructokinase"/>
    <property type="match status" value="1"/>
</dbReference>
<dbReference type="InterPro" id="IPR029056">
    <property type="entry name" value="Ribokinase-like"/>
</dbReference>
<keyword evidence="5 7" id="KW-0067">ATP-binding</keyword>
<dbReference type="CDD" id="cd01164">
    <property type="entry name" value="FruK_PfkB_like"/>
    <property type="match status" value="1"/>
</dbReference>
<evidence type="ECO:0000256" key="7">
    <source>
        <dbReference type="PIRNR" id="PIRNR000535"/>
    </source>
</evidence>
<dbReference type="GO" id="GO:0016052">
    <property type="term" value="P:carbohydrate catabolic process"/>
    <property type="evidence" value="ECO:0007669"/>
    <property type="project" value="UniProtKB-ARBA"/>
</dbReference>
<evidence type="ECO:0000259" key="9">
    <source>
        <dbReference type="Pfam" id="PF00294"/>
    </source>
</evidence>
<dbReference type="EMBL" id="CACRTG010000028">
    <property type="protein sequence ID" value="VYT29154.1"/>
    <property type="molecule type" value="Genomic_DNA"/>
</dbReference>
<comment type="catalytic activity">
    <reaction evidence="7">
        <text>D-tagatofuranose 6-phosphate + ATP = D-tagatofuranose 1,6-bisphosphate + ADP + H(+)</text>
        <dbReference type="Rhea" id="RHEA:12420"/>
        <dbReference type="ChEBI" id="CHEBI:15378"/>
        <dbReference type="ChEBI" id="CHEBI:30616"/>
        <dbReference type="ChEBI" id="CHEBI:58694"/>
        <dbReference type="ChEBI" id="CHEBI:58695"/>
        <dbReference type="ChEBI" id="CHEBI:456216"/>
        <dbReference type="EC" id="2.7.1.144"/>
    </reaction>
</comment>
<proteinExistence type="inferred from homology"/>
<protein>
    <recommendedName>
        <fullName evidence="7">Tagatose-6-phosphate kinase</fullName>
        <ecNumber evidence="7">2.7.1.144</ecNumber>
    </recommendedName>
</protein>
<keyword evidence="4 8" id="KW-0418">Kinase</keyword>
<dbReference type="InterPro" id="IPR011611">
    <property type="entry name" value="PfkB_dom"/>
</dbReference>
<dbReference type="Gene3D" id="3.40.1190.20">
    <property type="match status" value="1"/>
</dbReference>
<evidence type="ECO:0000256" key="5">
    <source>
        <dbReference type="ARBA" id="ARBA00022840"/>
    </source>
</evidence>
<dbReference type="GO" id="GO:0005829">
    <property type="term" value="C:cytosol"/>
    <property type="evidence" value="ECO:0007669"/>
    <property type="project" value="TreeGrafter"/>
</dbReference>
<gene>
    <name evidence="10" type="primary">lacC</name>
    <name evidence="10" type="ORF">CNLFYP112_02689</name>
</gene>
<evidence type="ECO:0000313" key="10">
    <source>
        <dbReference type="EMBL" id="VYT29154.1"/>
    </source>
</evidence>
<keyword evidence="2 7" id="KW-0808">Transferase</keyword>
<evidence type="ECO:0000256" key="3">
    <source>
        <dbReference type="ARBA" id="ARBA00022741"/>
    </source>
</evidence>
<feature type="domain" description="Carbohydrate kinase PfkB" evidence="9">
    <location>
        <begin position="7"/>
        <end position="281"/>
    </location>
</feature>
<dbReference type="GO" id="GO:0044281">
    <property type="term" value="P:small molecule metabolic process"/>
    <property type="evidence" value="ECO:0007669"/>
    <property type="project" value="UniProtKB-ARBA"/>
</dbReference>
<dbReference type="GO" id="GO:2001059">
    <property type="term" value="P:D-tagatose 6-phosphate catabolic process"/>
    <property type="evidence" value="ECO:0007669"/>
    <property type="project" value="UniProtKB-UniPathway"/>
</dbReference>
<dbReference type="PANTHER" id="PTHR46566">
    <property type="entry name" value="1-PHOSPHOFRUCTOKINASE-RELATED"/>
    <property type="match status" value="1"/>
</dbReference>
<dbReference type="InterPro" id="IPR022463">
    <property type="entry name" value="1-PFruKinase"/>
</dbReference>
<organism evidence="10">
    <name type="scientific">[Clostridium] nexile</name>
    <dbReference type="NCBI Taxonomy" id="29361"/>
    <lineage>
        <taxon>Bacteria</taxon>
        <taxon>Bacillati</taxon>
        <taxon>Bacillota</taxon>
        <taxon>Clostridia</taxon>
        <taxon>Lachnospirales</taxon>
        <taxon>Lachnospiraceae</taxon>
        <taxon>Tyzzerella</taxon>
    </lineage>
</organism>
<dbReference type="GO" id="GO:0005524">
    <property type="term" value="F:ATP binding"/>
    <property type="evidence" value="ECO:0007669"/>
    <property type="project" value="UniProtKB-UniRule"/>
</dbReference>
<name>A0A6N2VFK6_9FIRM</name>
<dbReference type="EC" id="2.7.1.144" evidence="7"/>
<dbReference type="NCBIfam" id="TIGR03168">
    <property type="entry name" value="1-PFK"/>
    <property type="match status" value="1"/>
</dbReference>
<comment type="similarity">
    <text evidence="7">Belongs to the carbohydrate kinase PfkB family. LacC subfamily.</text>
</comment>